<proteinExistence type="predicted"/>
<accession>A0A7W8QTL0</accession>
<keyword evidence="2" id="KW-1133">Transmembrane helix</keyword>
<keyword evidence="2" id="KW-0472">Membrane</keyword>
<keyword evidence="2" id="KW-0812">Transmembrane</keyword>
<keyword evidence="4" id="KW-1185">Reference proteome</keyword>
<feature type="transmembrane region" description="Helical" evidence="2">
    <location>
        <begin position="240"/>
        <end position="258"/>
    </location>
</feature>
<comment type="caution">
    <text evidence="3">The sequence shown here is derived from an EMBL/GenBank/DDBJ whole genome shotgun (WGS) entry which is preliminary data.</text>
</comment>
<dbReference type="EMBL" id="JACHDB010000002">
    <property type="protein sequence ID" value="MBB5435693.1"/>
    <property type="molecule type" value="Genomic_DNA"/>
</dbReference>
<sequence>MTNRRGNGLLADAYVPLILLPPASADLMLEALGRSGIAAYAVRLESDPLDSAPDAADAPIDHLYVDESERDAAERVLRTELPELGDDLPGAGRGAGGVQDREGGEPVPDPAAAPGGEDDVWADLVARFYETEPEGRPAWPDAENVSAEEEGPAERGPAAGGDLLAPDYEAGGEDAEERERRTPRSGAGEDGAAEQGDHYVPPPPPPLPRGDLVGRLAWGGLFGGPAVLLASMLVGARPGWLAFCAVAAFIAGFVVLVVRMGDRASGDNGPDDGAVV</sequence>
<evidence type="ECO:0000313" key="3">
    <source>
        <dbReference type="EMBL" id="MBB5435693.1"/>
    </source>
</evidence>
<gene>
    <name evidence="3" type="ORF">HDA36_005841</name>
</gene>
<feature type="transmembrane region" description="Helical" evidence="2">
    <location>
        <begin position="216"/>
        <end position="234"/>
    </location>
</feature>
<organism evidence="3 4">
    <name type="scientific">Nocardiopsis composta</name>
    <dbReference type="NCBI Taxonomy" id="157465"/>
    <lineage>
        <taxon>Bacteria</taxon>
        <taxon>Bacillati</taxon>
        <taxon>Actinomycetota</taxon>
        <taxon>Actinomycetes</taxon>
        <taxon>Streptosporangiales</taxon>
        <taxon>Nocardiopsidaceae</taxon>
        <taxon>Nocardiopsis</taxon>
    </lineage>
</organism>
<feature type="region of interest" description="Disordered" evidence="1">
    <location>
        <begin position="79"/>
        <end position="117"/>
    </location>
</feature>
<name>A0A7W8QTL0_9ACTN</name>
<evidence type="ECO:0000256" key="1">
    <source>
        <dbReference type="SAM" id="MobiDB-lite"/>
    </source>
</evidence>
<dbReference type="RefSeq" id="WP_184398685.1">
    <property type="nucleotide sequence ID" value="NZ_BAAAJD010000027.1"/>
</dbReference>
<dbReference type="Proteomes" id="UP000572635">
    <property type="component" value="Unassembled WGS sequence"/>
</dbReference>
<evidence type="ECO:0000256" key="2">
    <source>
        <dbReference type="SAM" id="Phobius"/>
    </source>
</evidence>
<evidence type="ECO:0000313" key="4">
    <source>
        <dbReference type="Proteomes" id="UP000572635"/>
    </source>
</evidence>
<reference evidence="3 4" key="1">
    <citation type="submission" date="2020-08" db="EMBL/GenBank/DDBJ databases">
        <title>Sequencing the genomes of 1000 actinobacteria strains.</title>
        <authorList>
            <person name="Klenk H.-P."/>
        </authorList>
    </citation>
    <scope>NUCLEOTIDE SEQUENCE [LARGE SCALE GENOMIC DNA]</scope>
    <source>
        <strain evidence="3 4">DSM 44551</strain>
    </source>
</reference>
<feature type="region of interest" description="Disordered" evidence="1">
    <location>
        <begin position="132"/>
        <end position="208"/>
    </location>
</feature>
<dbReference type="AlphaFoldDB" id="A0A7W8QTL0"/>
<protein>
    <submittedName>
        <fullName evidence="3">Uncharacterized protein</fullName>
    </submittedName>
</protein>